<name>A0ABT3N3F3_9GAMM</name>
<evidence type="ECO:0000313" key="2">
    <source>
        <dbReference type="Proteomes" id="UP001209854"/>
    </source>
</evidence>
<dbReference type="Proteomes" id="UP001209854">
    <property type="component" value="Unassembled WGS sequence"/>
</dbReference>
<organism evidence="1 2">
    <name type="scientific">Endozoicomonas gorgoniicola</name>
    <dbReference type="NCBI Taxonomy" id="1234144"/>
    <lineage>
        <taxon>Bacteria</taxon>
        <taxon>Pseudomonadati</taxon>
        <taxon>Pseudomonadota</taxon>
        <taxon>Gammaproteobacteria</taxon>
        <taxon>Oceanospirillales</taxon>
        <taxon>Endozoicomonadaceae</taxon>
        <taxon>Endozoicomonas</taxon>
    </lineage>
</organism>
<sequence length="68" mass="7412">MAGIEQAAKGCYSKTGRPKQYAQTATHVKTCGIEVCAAKSLPVYIPAFISETPFIYTGFGQITFEFSR</sequence>
<gene>
    <name evidence="1" type="ORF">NX722_26715</name>
</gene>
<protein>
    <submittedName>
        <fullName evidence="1">Uncharacterized protein</fullName>
    </submittedName>
</protein>
<dbReference type="RefSeq" id="WP_262565867.1">
    <property type="nucleotide sequence ID" value="NZ_JAPFCC010000001.1"/>
</dbReference>
<accession>A0ABT3N3F3</accession>
<proteinExistence type="predicted"/>
<keyword evidence="2" id="KW-1185">Reference proteome</keyword>
<reference evidence="1 2" key="1">
    <citation type="submission" date="2022-10" db="EMBL/GenBank/DDBJ databases">
        <title>High-quality genome sequences of two octocoral-associated bacteria, Endozoicomonas euniceicola EF212 and Endozoicomonas gorgoniicola PS125.</title>
        <authorList>
            <person name="Chiou Y.-J."/>
            <person name="Chen Y.-H."/>
        </authorList>
    </citation>
    <scope>NUCLEOTIDE SEQUENCE [LARGE SCALE GENOMIC DNA]</scope>
    <source>
        <strain evidence="1 2">PS125</strain>
    </source>
</reference>
<dbReference type="EMBL" id="JAPFCC010000001">
    <property type="protein sequence ID" value="MCW7556156.1"/>
    <property type="molecule type" value="Genomic_DNA"/>
</dbReference>
<evidence type="ECO:0000313" key="1">
    <source>
        <dbReference type="EMBL" id="MCW7556156.1"/>
    </source>
</evidence>
<comment type="caution">
    <text evidence="1">The sequence shown here is derived from an EMBL/GenBank/DDBJ whole genome shotgun (WGS) entry which is preliminary data.</text>
</comment>